<dbReference type="RefSeq" id="WP_276642068.1">
    <property type="nucleotide sequence ID" value="NZ_QEWE01000002.1"/>
</dbReference>
<gene>
    <name evidence="2" type="ORF">C6P37_00160</name>
</gene>
<dbReference type="AlphaFoldDB" id="A0A3E0K9C9"/>
<evidence type="ECO:0000313" key="3">
    <source>
        <dbReference type="Proteomes" id="UP000257014"/>
    </source>
</evidence>
<evidence type="ECO:0000256" key="1">
    <source>
        <dbReference type="SAM" id="Phobius"/>
    </source>
</evidence>
<evidence type="ECO:0000313" key="2">
    <source>
        <dbReference type="EMBL" id="REJ31607.1"/>
    </source>
</evidence>
<proteinExistence type="predicted"/>
<reference evidence="2 3" key="1">
    <citation type="submission" date="2018-03" db="EMBL/GenBank/DDBJ databases">
        <authorList>
            <person name="Keele B.F."/>
        </authorList>
    </citation>
    <scope>NUCLEOTIDE SEQUENCE [LARGE SCALE GENOMIC DNA]</scope>
    <source>
        <strain evidence="2">ZCTH4_d</strain>
    </source>
</reference>
<protein>
    <submittedName>
        <fullName evidence="2">DUF2759 domain-containing protein</fullName>
    </submittedName>
</protein>
<organism evidence="2 3">
    <name type="scientific">Caldibacillus debilis</name>
    <dbReference type="NCBI Taxonomy" id="301148"/>
    <lineage>
        <taxon>Bacteria</taxon>
        <taxon>Bacillati</taxon>
        <taxon>Bacillota</taxon>
        <taxon>Bacilli</taxon>
        <taxon>Bacillales</taxon>
        <taxon>Bacillaceae</taxon>
        <taxon>Caldibacillus</taxon>
    </lineage>
</organism>
<dbReference type="EMBL" id="QEWE01000002">
    <property type="protein sequence ID" value="REJ31607.1"/>
    <property type="molecule type" value="Genomic_DNA"/>
</dbReference>
<keyword evidence="1" id="KW-0472">Membrane</keyword>
<dbReference type="Pfam" id="PF10958">
    <property type="entry name" value="DUF2759"/>
    <property type="match status" value="1"/>
</dbReference>
<dbReference type="InterPro" id="IPR024490">
    <property type="entry name" value="DUF2759"/>
</dbReference>
<name>A0A3E0K9C9_9BACI</name>
<accession>A0A3E0K9C9</accession>
<keyword evidence="1" id="KW-0812">Transmembrane</keyword>
<sequence length="56" mass="6016">MGTAIITLLIAILAVFATVSTLKNKNYLGFLFALATVLVFGFFSIMTLIKSAYPEG</sequence>
<comment type="caution">
    <text evidence="2">The sequence shown here is derived from an EMBL/GenBank/DDBJ whole genome shotgun (WGS) entry which is preliminary data.</text>
</comment>
<feature type="transmembrane region" description="Helical" evidence="1">
    <location>
        <begin position="27"/>
        <end position="49"/>
    </location>
</feature>
<dbReference type="Proteomes" id="UP000257014">
    <property type="component" value="Unassembled WGS sequence"/>
</dbReference>
<keyword evidence="1" id="KW-1133">Transmembrane helix</keyword>